<dbReference type="GO" id="GO:0007051">
    <property type="term" value="P:spindle organization"/>
    <property type="evidence" value="ECO:0007669"/>
    <property type="project" value="TreeGrafter"/>
</dbReference>
<reference evidence="7 8" key="1">
    <citation type="submission" date="2019-01" db="EMBL/GenBank/DDBJ databases">
        <authorList>
            <person name="Ferrante I. M."/>
        </authorList>
    </citation>
    <scope>NUCLEOTIDE SEQUENCE [LARGE SCALE GENOMIC DNA]</scope>
    <source>
        <strain evidence="7 8">B856</strain>
    </source>
</reference>
<dbReference type="GO" id="GO:0000278">
    <property type="term" value="P:mitotic cell cycle"/>
    <property type="evidence" value="ECO:0007669"/>
    <property type="project" value="TreeGrafter"/>
</dbReference>
<feature type="compositionally biased region" description="Low complexity" evidence="6">
    <location>
        <begin position="264"/>
        <end position="281"/>
    </location>
</feature>
<feature type="compositionally biased region" description="Polar residues" evidence="6">
    <location>
        <begin position="1060"/>
        <end position="1079"/>
    </location>
</feature>
<feature type="region of interest" description="Disordered" evidence="6">
    <location>
        <begin position="850"/>
        <end position="880"/>
    </location>
</feature>
<name>A0A448Z4J7_9STRA</name>
<organism evidence="7 8">
    <name type="scientific">Pseudo-nitzschia multistriata</name>
    <dbReference type="NCBI Taxonomy" id="183589"/>
    <lineage>
        <taxon>Eukaryota</taxon>
        <taxon>Sar</taxon>
        <taxon>Stramenopiles</taxon>
        <taxon>Ochrophyta</taxon>
        <taxon>Bacillariophyta</taxon>
        <taxon>Bacillariophyceae</taxon>
        <taxon>Bacillariophycidae</taxon>
        <taxon>Bacillariales</taxon>
        <taxon>Bacillariaceae</taxon>
        <taxon>Pseudo-nitzschia</taxon>
    </lineage>
</organism>
<dbReference type="GO" id="GO:0000922">
    <property type="term" value="C:spindle pole"/>
    <property type="evidence" value="ECO:0007669"/>
    <property type="project" value="TreeGrafter"/>
</dbReference>
<feature type="region of interest" description="Disordered" evidence="6">
    <location>
        <begin position="894"/>
        <end position="956"/>
    </location>
</feature>
<dbReference type="PANTHER" id="PTHR22706:SF1">
    <property type="entry name" value="ASSEMBLY FACTOR FOR SPINDLE MICROTUBULES"/>
    <property type="match status" value="1"/>
</dbReference>
<dbReference type="GO" id="GO:0005516">
    <property type="term" value="F:calmodulin binding"/>
    <property type="evidence" value="ECO:0007669"/>
    <property type="project" value="UniProtKB-KW"/>
</dbReference>
<feature type="compositionally biased region" description="Polar residues" evidence="6">
    <location>
        <begin position="245"/>
        <end position="256"/>
    </location>
</feature>
<dbReference type="OrthoDB" id="190375at2759"/>
<evidence type="ECO:0000313" key="7">
    <source>
        <dbReference type="EMBL" id="VEU36993.1"/>
    </source>
</evidence>
<keyword evidence="3" id="KW-0677">Repeat</keyword>
<evidence type="ECO:0000256" key="1">
    <source>
        <dbReference type="ARBA" id="ARBA00004496"/>
    </source>
</evidence>
<dbReference type="EMBL" id="CAACVS010000112">
    <property type="protein sequence ID" value="VEU36993.1"/>
    <property type="molecule type" value="Genomic_DNA"/>
</dbReference>
<feature type="region of interest" description="Disordered" evidence="6">
    <location>
        <begin position="461"/>
        <end position="509"/>
    </location>
</feature>
<dbReference type="InterPro" id="IPR051185">
    <property type="entry name" value="ASPM"/>
</dbReference>
<protein>
    <submittedName>
        <fullName evidence="7">Uncharacterized protein</fullName>
    </submittedName>
</protein>
<feature type="compositionally biased region" description="Basic and acidic residues" evidence="6">
    <location>
        <begin position="871"/>
        <end position="880"/>
    </location>
</feature>
<feature type="compositionally biased region" description="Polar residues" evidence="6">
    <location>
        <begin position="906"/>
        <end position="921"/>
    </location>
</feature>
<feature type="compositionally biased region" description="Polar residues" evidence="6">
    <location>
        <begin position="175"/>
        <end position="186"/>
    </location>
</feature>
<dbReference type="AlphaFoldDB" id="A0A448Z4J7"/>
<evidence type="ECO:0000256" key="3">
    <source>
        <dbReference type="ARBA" id="ARBA00022737"/>
    </source>
</evidence>
<feature type="compositionally biased region" description="Polar residues" evidence="6">
    <location>
        <begin position="399"/>
        <end position="417"/>
    </location>
</feature>
<feature type="region of interest" description="Disordered" evidence="6">
    <location>
        <begin position="163"/>
        <end position="186"/>
    </location>
</feature>
<evidence type="ECO:0000313" key="8">
    <source>
        <dbReference type="Proteomes" id="UP000291116"/>
    </source>
</evidence>
<feature type="coiled-coil region" evidence="5">
    <location>
        <begin position="967"/>
        <end position="994"/>
    </location>
</feature>
<dbReference type="PANTHER" id="PTHR22706">
    <property type="entry name" value="ASSEMBLY FACTOR FOR SPINDLE MICROTUBULES"/>
    <property type="match status" value="1"/>
</dbReference>
<feature type="region of interest" description="Disordered" evidence="6">
    <location>
        <begin position="378"/>
        <end position="417"/>
    </location>
</feature>
<feature type="region of interest" description="Disordered" evidence="6">
    <location>
        <begin position="210"/>
        <end position="346"/>
    </location>
</feature>
<feature type="compositionally biased region" description="Polar residues" evidence="6">
    <location>
        <begin position="64"/>
        <end position="92"/>
    </location>
</feature>
<dbReference type="InterPro" id="IPR000048">
    <property type="entry name" value="IQ_motif_EF-hand-BS"/>
</dbReference>
<feature type="compositionally biased region" description="Basic and acidic residues" evidence="6">
    <location>
        <begin position="224"/>
        <end position="235"/>
    </location>
</feature>
<accession>A0A448Z4J7</accession>
<evidence type="ECO:0000256" key="2">
    <source>
        <dbReference type="ARBA" id="ARBA00022490"/>
    </source>
</evidence>
<dbReference type="Proteomes" id="UP000291116">
    <property type="component" value="Unassembled WGS sequence"/>
</dbReference>
<dbReference type="Pfam" id="PF00612">
    <property type="entry name" value="IQ"/>
    <property type="match status" value="3"/>
</dbReference>
<sequence length="1186" mass="135203">MATSSAPLSSYYADERENTTSWDTHYQRRGRNREVHDYINSSSGGGHRSNYDHNPQHRPRRSLSADSRPQYQTKTNQNTAHSPYGSLSQRNVGPSHIHSDRAQSDVGATTNSNSIGFYQLPGYGGVVHDDTVLYSSGGRRRLEEQQQQRYSTSQRVLFAEGQHNRARKNARENAMSYQNDNGRHQYSSSYEDARQYYDFAKDNLVTFGRCDEPTESTGFSQEELLQRKRREDTWQQRRGKRSSKANKQQRIISFPSSLLKRSGKGQAQSAQSQRQYQSGYGNEDTANNGRGDGLYSNSNSGRNKGARSAVVRRHRDKIKRLQMASCYSASEDNSNSSDSANDTFDRFMEDPNLLPANAKNGMVLDSRNVNLDRDYLSVPIAPDRSTPSETTPKSRRNTNRPTYSDFTPTSDYTPQNFNISKREEMFTKDTSPTSVMNLQVGNAGGVRWNKNLTQQEYILSPQQTKLNPDSDHSRPGSSGQKPKSILRGRHSSSYNQNGNVEGGAIDPSNDFPFVDFNSPEMQSNMDNSARENSIESFQNPFPDDPFKMDFFDENERSISPIQTDTGADNSGKFPESYVNFIEAVASVVIQTKIRQKLARNKVQKLRNDLRIQRATGSSGTNMTPMVRKSYDLARKLRNDKKMKERTRRGNAALDFYTLAAIQIQAAFRGWWVRDCLGVDNYCATMIQKEFRGMLRRREYLYDLYNIVLVQSICRRWLATDTTVTRIYCIVRIQAFARGFLVRKRVGFDLFEKDVYDAAATMIQTQWRAFACEMKFLRAYEDILVVQSIARGWITRRYLSSSKRSTKARTFRRVEAHSRFKRSKAPSKLRNDFSPAYSNHVAFMTKTLSPVRKPKDSLNRPSSYRKAWKPPHTKEDNFSFRDHQETFNTNNFYGKAKKAPHTKEDNASFQDQQETLHTNKQNSVERKVAKHGSTSRDQAAKKLDDKRVEPEQVKSHEIELNKSKARAVIERRRKERELEMRANEVEEQRRNQSHAADMAEISLRRKSMALKAEARKKQEVATTQNSVTGTIEHAKPAKGISDSSKESLFSKRMRDLETPKSVVSSTKTDSALTGKRNVTISGDKLRPNRPASKTMDAKDEVIQTSGGQKTSDKKSSADAKPMQPKSKSKAGNQAGKSKYQDLMQSLRSESEQKRIDEMHNIFRQAGLMSRAKRTTVAQVHIDNGTNL</sequence>
<dbReference type="PROSITE" id="PS50096">
    <property type="entry name" value="IQ"/>
    <property type="match status" value="4"/>
</dbReference>
<evidence type="ECO:0000256" key="4">
    <source>
        <dbReference type="ARBA" id="ARBA00022860"/>
    </source>
</evidence>
<dbReference type="Gene3D" id="1.20.5.190">
    <property type="match status" value="3"/>
</dbReference>
<evidence type="ECO:0000256" key="5">
    <source>
        <dbReference type="SAM" id="Coils"/>
    </source>
</evidence>
<feature type="compositionally biased region" description="Basic and acidic residues" evidence="6">
    <location>
        <begin position="1042"/>
        <end position="1057"/>
    </location>
</feature>
<keyword evidence="8" id="KW-1185">Reference proteome</keyword>
<dbReference type="GO" id="GO:0051295">
    <property type="term" value="P:establishment of meiotic spindle localization"/>
    <property type="evidence" value="ECO:0007669"/>
    <property type="project" value="TreeGrafter"/>
</dbReference>
<keyword evidence="2" id="KW-0963">Cytoplasm</keyword>
<feature type="compositionally biased region" description="Basic residues" evidence="6">
    <location>
        <begin position="310"/>
        <end position="320"/>
    </location>
</feature>
<feature type="region of interest" description="Disordered" evidence="6">
    <location>
        <begin position="1034"/>
        <end position="1137"/>
    </location>
</feature>
<comment type="subcellular location">
    <subcellularLocation>
        <location evidence="1">Cytoplasm</location>
    </subcellularLocation>
</comment>
<feature type="region of interest" description="Disordered" evidence="6">
    <location>
        <begin position="1"/>
        <end position="108"/>
    </location>
</feature>
<proteinExistence type="predicted"/>
<dbReference type="GO" id="GO:0005737">
    <property type="term" value="C:cytoplasm"/>
    <property type="evidence" value="ECO:0007669"/>
    <property type="project" value="UniProtKB-SubCell"/>
</dbReference>
<keyword evidence="4" id="KW-0112">Calmodulin-binding</keyword>
<keyword evidence="5" id="KW-0175">Coiled coil</keyword>
<feature type="compositionally biased region" description="Basic and acidic residues" evidence="6">
    <location>
        <begin position="937"/>
        <end position="956"/>
    </location>
</feature>
<feature type="compositionally biased region" description="Low complexity" evidence="6">
    <location>
        <begin position="328"/>
        <end position="342"/>
    </location>
</feature>
<dbReference type="SMART" id="SM00015">
    <property type="entry name" value="IQ"/>
    <property type="match status" value="5"/>
</dbReference>
<evidence type="ECO:0000256" key="6">
    <source>
        <dbReference type="SAM" id="MobiDB-lite"/>
    </source>
</evidence>
<gene>
    <name evidence="7" type="ORF">PSNMU_V1.4_AUG-EV-PASAV3_0037710</name>
</gene>